<dbReference type="OrthoDB" id="2599194at2"/>
<organism evidence="1 2">
    <name type="scientific">Deinococcus koreensis</name>
    <dbReference type="NCBI Taxonomy" id="2054903"/>
    <lineage>
        <taxon>Bacteria</taxon>
        <taxon>Thermotogati</taxon>
        <taxon>Deinococcota</taxon>
        <taxon>Deinococci</taxon>
        <taxon>Deinococcales</taxon>
        <taxon>Deinococcaceae</taxon>
        <taxon>Deinococcus</taxon>
    </lineage>
</organism>
<evidence type="ECO:0000313" key="1">
    <source>
        <dbReference type="EMBL" id="PNY80962.1"/>
    </source>
</evidence>
<dbReference type="InterPro" id="IPR011463">
    <property type="entry name" value="DUF1569"/>
</dbReference>
<gene>
    <name evidence="1" type="ORF">CVO96_05860</name>
</gene>
<name>A0A2K3UWQ1_9DEIO</name>
<evidence type="ECO:0008006" key="3">
    <source>
        <dbReference type="Google" id="ProtNLM"/>
    </source>
</evidence>
<dbReference type="AlphaFoldDB" id="A0A2K3UWQ1"/>
<dbReference type="Pfam" id="PF07606">
    <property type="entry name" value="DUF1569"/>
    <property type="match status" value="1"/>
</dbReference>
<dbReference type="EMBL" id="PPPD01000001">
    <property type="protein sequence ID" value="PNY80962.1"/>
    <property type="molecule type" value="Genomic_DNA"/>
</dbReference>
<proteinExistence type="predicted"/>
<reference evidence="1 2" key="1">
    <citation type="submission" date="2018-01" db="EMBL/GenBank/DDBJ databases">
        <title>Deinococcus koreensis sp. nov., a radiation-resistant bacterium isolated from river water.</title>
        <authorList>
            <person name="Choi A."/>
        </authorList>
    </citation>
    <scope>NUCLEOTIDE SEQUENCE [LARGE SCALE GENOMIC DNA]</scope>
    <source>
        <strain evidence="1 2">SJW1-2</strain>
    </source>
</reference>
<comment type="caution">
    <text evidence="1">The sequence shown here is derived from an EMBL/GenBank/DDBJ whole genome shotgun (WGS) entry which is preliminary data.</text>
</comment>
<sequence>MYEPHLFQPGISTDLLRRLETLAPSSPALWGEMDVAQMLAHVAANLRLALNRQTTAQTLLGRLFGSFAKRRILKDGVPRNVPTLPSLKVSDHRHFEQESEGLKLELERFIQAGEAGITRQPHSFFGRLTPQEWARLQYVHIDHHFRQFGV</sequence>
<dbReference type="InterPro" id="IPR034660">
    <property type="entry name" value="DinB/YfiT-like"/>
</dbReference>
<accession>A0A2K3UWQ1</accession>
<dbReference type="RefSeq" id="WP_103311375.1">
    <property type="nucleotide sequence ID" value="NZ_PPPD01000001.1"/>
</dbReference>
<dbReference type="Proteomes" id="UP000236379">
    <property type="component" value="Unassembled WGS sequence"/>
</dbReference>
<keyword evidence="2" id="KW-1185">Reference proteome</keyword>
<protein>
    <recommendedName>
        <fullName evidence="3">DUF1569 domain-containing protein</fullName>
    </recommendedName>
</protein>
<dbReference type="Gene3D" id="1.20.120.450">
    <property type="entry name" value="dinb family like domain"/>
    <property type="match status" value="1"/>
</dbReference>
<evidence type="ECO:0000313" key="2">
    <source>
        <dbReference type="Proteomes" id="UP000236379"/>
    </source>
</evidence>